<dbReference type="EMBL" id="JBFOLK010000010">
    <property type="protein sequence ID" value="KAL2480712.1"/>
    <property type="molecule type" value="Genomic_DNA"/>
</dbReference>
<name>A0ABD1QY78_9LAMI</name>
<reference evidence="3" key="1">
    <citation type="submission" date="2024-07" db="EMBL/GenBank/DDBJ databases">
        <title>Two chromosome-level genome assemblies of Korean endemic species Abeliophyllum distichum and Forsythia ovata (Oleaceae).</title>
        <authorList>
            <person name="Jang H."/>
        </authorList>
    </citation>
    <scope>NUCLEOTIDE SEQUENCE [LARGE SCALE GENOMIC DNA]</scope>
</reference>
<proteinExistence type="predicted"/>
<dbReference type="AlphaFoldDB" id="A0ABD1QY78"/>
<organism evidence="2 3">
    <name type="scientific">Abeliophyllum distichum</name>
    <dbReference type="NCBI Taxonomy" id="126358"/>
    <lineage>
        <taxon>Eukaryota</taxon>
        <taxon>Viridiplantae</taxon>
        <taxon>Streptophyta</taxon>
        <taxon>Embryophyta</taxon>
        <taxon>Tracheophyta</taxon>
        <taxon>Spermatophyta</taxon>
        <taxon>Magnoliopsida</taxon>
        <taxon>eudicotyledons</taxon>
        <taxon>Gunneridae</taxon>
        <taxon>Pentapetalae</taxon>
        <taxon>asterids</taxon>
        <taxon>lamiids</taxon>
        <taxon>Lamiales</taxon>
        <taxon>Oleaceae</taxon>
        <taxon>Forsythieae</taxon>
        <taxon>Abeliophyllum</taxon>
    </lineage>
</organism>
<dbReference type="Proteomes" id="UP001604336">
    <property type="component" value="Unassembled WGS sequence"/>
</dbReference>
<evidence type="ECO:0000313" key="2">
    <source>
        <dbReference type="EMBL" id="KAL2480712.1"/>
    </source>
</evidence>
<keyword evidence="3" id="KW-1185">Reference proteome</keyword>
<evidence type="ECO:0000256" key="1">
    <source>
        <dbReference type="SAM" id="MobiDB-lite"/>
    </source>
</evidence>
<feature type="region of interest" description="Disordered" evidence="1">
    <location>
        <begin position="1"/>
        <end position="29"/>
    </location>
</feature>
<comment type="caution">
    <text evidence="2">The sequence shown here is derived from an EMBL/GenBank/DDBJ whole genome shotgun (WGS) entry which is preliminary data.</text>
</comment>
<dbReference type="PANTHER" id="PTHR33240">
    <property type="entry name" value="OS08G0508500 PROTEIN"/>
    <property type="match status" value="1"/>
</dbReference>
<sequence>MNSRRNYAKAAREEPMKSWQVHGHRSKSPQISFTEEDEAGIHYLHCDACTLDQMDVDHELTAISEPLCGFTGDSLISQGRITLAVDFDEPPCHLKKFMEFLIVDTRSAYHGVFRRPALKDLQAVMSIHHPVMKFPTPGGVVKVCRNQTEVRACYMNALRKVVKREDVAPAVMTIHSEPMDVDYKELDEEMVLDEGLDPQIIGSDSLASLAEELEAFPVNSLRANPGVEGGREARGKDEERIEAVLVREH</sequence>
<accession>A0ABD1QY78</accession>
<dbReference type="PANTHER" id="PTHR33240:SF15">
    <property type="entry name" value="GAG-PRO-LIKE PROTEIN"/>
    <property type="match status" value="1"/>
</dbReference>
<evidence type="ECO:0000313" key="3">
    <source>
        <dbReference type="Proteomes" id="UP001604336"/>
    </source>
</evidence>
<gene>
    <name evidence="2" type="ORF">Adt_33678</name>
</gene>
<protein>
    <submittedName>
        <fullName evidence="2">Uncharacterized protein</fullName>
    </submittedName>
</protein>